<evidence type="ECO:0000313" key="7">
    <source>
        <dbReference type="Proteomes" id="UP001321473"/>
    </source>
</evidence>
<feature type="coiled-coil region" evidence="4">
    <location>
        <begin position="221"/>
        <end position="255"/>
    </location>
</feature>
<feature type="region of interest" description="Disordered" evidence="5">
    <location>
        <begin position="1"/>
        <end position="38"/>
    </location>
</feature>
<proteinExistence type="predicted"/>
<keyword evidence="2" id="KW-0863">Zinc-finger</keyword>
<dbReference type="PROSITE" id="PS00518">
    <property type="entry name" value="ZF_RING_1"/>
    <property type="match status" value="1"/>
</dbReference>
<evidence type="ECO:0000256" key="5">
    <source>
        <dbReference type="SAM" id="MobiDB-lite"/>
    </source>
</evidence>
<evidence type="ECO:0000256" key="3">
    <source>
        <dbReference type="ARBA" id="ARBA00022833"/>
    </source>
</evidence>
<keyword evidence="4" id="KW-0175">Coiled coil</keyword>
<evidence type="ECO:0000256" key="2">
    <source>
        <dbReference type="ARBA" id="ARBA00022771"/>
    </source>
</evidence>
<protein>
    <recommendedName>
        <fullName evidence="8">RING-type domain-containing protein</fullName>
    </recommendedName>
</protein>
<name>A0AAQ4F058_AMBAM</name>
<reference evidence="6 7" key="1">
    <citation type="journal article" date="2023" name="Arcadia Sci">
        <title>De novo assembly of a long-read Amblyomma americanum tick genome.</title>
        <authorList>
            <person name="Chou S."/>
            <person name="Poskanzer K.E."/>
            <person name="Rollins M."/>
            <person name="Thuy-Boun P.S."/>
        </authorList>
    </citation>
    <scope>NUCLEOTIDE SEQUENCE [LARGE SCALE GENOMIC DNA]</scope>
    <source>
        <strain evidence="6">F_SG_1</strain>
        <tissue evidence="6">Salivary glands</tissue>
    </source>
</reference>
<dbReference type="AlphaFoldDB" id="A0AAQ4F058"/>
<feature type="compositionally biased region" description="Basic and acidic residues" evidence="5">
    <location>
        <begin position="405"/>
        <end position="416"/>
    </location>
</feature>
<sequence>MSRPPEAKTQQRGRSSSVNSDARRTSKSVPGTEEPAFQAFRASANKVLASRIQERLGTPQRPEPVRQPTIAPHERQVASITLRCNCCTRVIFDGWKAVHCEHVICIDCMVRTSRELIHCQLCLSMCDEDGDHGACIVCFGCELLCRCPERLERVALHSELRHRTTGRKPLEFYKRFSRRRTTWLENVNLTANFGDVFQREGAAKAVTEPEGKPDQEVHEKLQKLSAKQHKMEERLKYLESNFERLQGKVEDLARARPPEALFQQFQDQQQQYGGGYHGQFQGFQQAQPIFQPPDPWQVQGMPQPYADFDPLAQAFGQPPAGYQEPYQNEFPQVSLFDAMRQAAGQQNLYGGTEAPPRRAFVAVLHMGSPRGSPDDGMFGSIRTRGGGRSMESSIVIKEIYNDTDDGRERKETKDCAKGQSEPVRYYEPTENTSRRVIASSIDVRPVRNRSSGAVKPQKRDAETSVQMGNLVTELTRLYDKVTALEVDNERLREEQRNLKKENARMRGAMKELRYEQARSRQNLLGQVQQQPLIMQTQVQQPQQTMSMHCAPGGQSTTAIKLGVDAFADHSSNSSDSSNDDDESPSNGRTDDSSKSSGNSGAKKSARVDEEVNIVVHSAPAGEIMLNNDATPGKTLAFTRIPTIGYAPTGIYGAPQNRRTASLPSQSVAAKGSDSDLETYKERVNDIMDWYKLCKRKEAFLEQTTLAYLRHKLGNGCHYLDYGRDFRWELDRCLKLSSGKSCFRDFRVFSGPIVDVASRGLIRFVIDPLPSSICLYVEILISAKPKRGQGYTLRVHDVKSRKDFHCKRYTSEDMFGFRGVFSYPGTPCLGFFSVMVRLDHSELPRTFRTGDTLLIELAKT</sequence>
<keyword evidence="1" id="KW-0479">Metal-binding</keyword>
<organism evidence="6 7">
    <name type="scientific">Amblyomma americanum</name>
    <name type="common">Lone star tick</name>
    <dbReference type="NCBI Taxonomy" id="6943"/>
    <lineage>
        <taxon>Eukaryota</taxon>
        <taxon>Metazoa</taxon>
        <taxon>Ecdysozoa</taxon>
        <taxon>Arthropoda</taxon>
        <taxon>Chelicerata</taxon>
        <taxon>Arachnida</taxon>
        <taxon>Acari</taxon>
        <taxon>Parasitiformes</taxon>
        <taxon>Ixodida</taxon>
        <taxon>Ixodoidea</taxon>
        <taxon>Ixodidae</taxon>
        <taxon>Amblyomminae</taxon>
        <taxon>Amblyomma</taxon>
    </lineage>
</organism>
<dbReference type="Proteomes" id="UP001321473">
    <property type="component" value="Unassembled WGS sequence"/>
</dbReference>
<dbReference type="GO" id="GO:0008270">
    <property type="term" value="F:zinc ion binding"/>
    <property type="evidence" value="ECO:0007669"/>
    <property type="project" value="UniProtKB-KW"/>
</dbReference>
<comment type="caution">
    <text evidence="6">The sequence shown here is derived from an EMBL/GenBank/DDBJ whole genome shotgun (WGS) entry which is preliminary data.</text>
</comment>
<evidence type="ECO:0000313" key="6">
    <source>
        <dbReference type="EMBL" id="KAK8780359.1"/>
    </source>
</evidence>
<evidence type="ECO:0000256" key="1">
    <source>
        <dbReference type="ARBA" id="ARBA00022723"/>
    </source>
</evidence>
<keyword evidence="7" id="KW-1185">Reference proteome</keyword>
<evidence type="ECO:0000256" key="4">
    <source>
        <dbReference type="SAM" id="Coils"/>
    </source>
</evidence>
<dbReference type="EMBL" id="JARKHS020008957">
    <property type="protein sequence ID" value="KAK8780359.1"/>
    <property type="molecule type" value="Genomic_DNA"/>
</dbReference>
<keyword evidence="3" id="KW-0862">Zinc</keyword>
<gene>
    <name evidence="6" type="ORF">V5799_018303</name>
</gene>
<feature type="region of interest" description="Disordered" evidence="5">
    <location>
        <begin position="567"/>
        <end position="610"/>
    </location>
</feature>
<feature type="compositionally biased region" description="Polar residues" evidence="5">
    <location>
        <begin position="8"/>
        <end position="20"/>
    </location>
</feature>
<dbReference type="InterPro" id="IPR017907">
    <property type="entry name" value="Znf_RING_CS"/>
</dbReference>
<feature type="coiled-coil region" evidence="4">
    <location>
        <begin position="474"/>
        <end position="515"/>
    </location>
</feature>
<accession>A0AAQ4F058</accession>
<feature type="region of interest" description="Disordered" evidence="5">
    <location>
        <begin position="405"/>
        <end position="432"/>
    </location>
</feature>
<evidence type="ECO:0008006" key="8">
    <source>
        <dbReference type="Google" id="ProtNLM"/>
    </source>
</evidence>